<keyword evidence="2" id="KW-0472">Membrane</keyword>
<dbReference type="Proteomes" id="UP000799424">
    <property type="component" value="Unassembled WGS sequence"/>
</dbReference>
<feature type="compositionally biased region" description="Basic and acidic residues" evidence="1">
    <location>
        <begin position="115"/>
        <end position="125"/>
    </location>
</feature>
<keyword evidence="2" id="KW-0812">Transmembrane</keyword>
<organism evidence="3 4">
    <name type="scientific">Ophiobolus disseminans</name>
    <dbReference type="NCBI Taxonomy" id="1469910"/>
    <lineage>
        <taxon>Eukaryota</taxon>
        <taxon>Fungi</taxon>
        <taxon>Dikarya</taxon>
        <taxon>Ascomycota</taxon>
        <taxon>Pezizomycotina</taxon>
        <taxon>Dothideomycetes</taxon>
        <taxon>Pleosporomycetidae</taxon>
        <taxon>Pleosporales</taxon>
        <taxon>Pleosporineae</taxon>
        <taxon>Phaeosphaeriaceae</taxon>
        <taxon>Ophiobolus</taxon>
    </lineage>
</organism>
<feature type="compositionally biased region" description="Polar residues" evidence="1">
    <location>
        <begin position="303"/>
        <end position="312"/>
    </location>
</feature>
<reference evidence="3" key="1">
    <citation type="journal article" date="2020" name="Stud. Mycol.">
        <title>101 Dothideomycetes genomes: a test case for predicting lifestyles and emergence of pathogens.</title>
        <authorList>
            <person name="Haridas S."/>
            <person name="Albert R."/>
            <person name="Binder M."/>
            <person name="Bloem J."/>
            <person name="Labutti K."/>
            <person name="Salamov A."/>
            <person name="Andreopoulos B."/>
            <person name="Baker S."/>
            <person name="Barry K."/>
            <person name="Bills G."/>
            <person name="Bluhm B."/>
            <person name="Cannon C."/>
            <person name="Castanera R."/>
            <person name="Culley D."/>
            <person name="Daum C."/>
            <person name="Ezra D."/>
            <person name="Gonzalez J."/>
            <person name="Henrissat B."/>
            <person name="Kuo A."/>
            <person name="Liang C."/>
            <person name="Lipzen A."/>
            <person name="Lutzoni F."/>
            <person name="Magnuson J."/>
            <person name="Mondo S."/>
            <person name="Nolan M."/>
            <person name="Ohm R."/>
            <person name="Pangilinan J."/>
            <person name="Park H.-J."/>
            <person name="Ramirez L."/>
            <person name="Alfaro M."/>
            <person name="Sun H."/>
            <person name="Tritt A."/>
            <person name="Yoshinaga Y."/>
            <person name="Zwiers L.-H."/>
            <person name="Turgeon B."/>
            <person name="Goodwin S."/>
            <person name="Spatafora J."/>
            <person name="Crous P."/>
            <person name="Grigoriev I."/>
        </authorList>
    </citation>
    <scope>NUCLEOTIDE SEQUENCE</scope>
    <source>
        <strain evidence="3">CBS 113818</strain>
    </source>
</reference>
<evidence type="ECO:0000256" key="2">
    <source>
        <dbReference type="SAM" id="Phobius"/>
    </source>
</evidence>
<protein>
    <submittedName>
        <fullName evidence="3">Uncharacterized protein</fullName>
    </submittedName>
</protein>
<accession>A0A6A6ZVU8</accession>
<dbReference type="EMBL" id="MU006228">
    <property type="protein sequence ID" value="KAF2825181.1"/>
    <property type="molecule type" value="Genomic_DNA"/>
</dbReference>
<feature type="transmembrane region" description="Helical" evidence="2">
    <location>
        <begin position="350"/>
        <end position="369"/>
    </location>
</feature>
<feature type="region of interest" description="Disordered" evidence="1">
    <location>
        <begin position="274"/>
        <end position="346"/>
    </location>
</feature>
<feature type="compositionally biased region" description="Basic residues" evidence="1">
    <location>
        <begin position="315"/>
        <end position="333"/>
    </location>
</feature>
<keyword evidence="4" id="KW-1185">Reference proteome</keyword>
<feature type="region of interest" description="Disordered" evidence="1">
    <location>
        <begin position="1"/>
        <end position="201"/>
    </location>
</feature>
<feature type="compositionally biased region" description="Polar residues" evidence="1">
    <location>
        <begin position="147"/>
        <end position="162"/>
    </location>
</feature>
<sequence>MVSTKPYAALDVTPPKNSAQLRGRAAKGDNHRIYERLSAKDRDTKSALHAVAMGAVDDPAKKHDSVADEEGWQVAGAHTKRSSKGSSTTSEEPELPRDSIDATATRNDATTPEAADSHEQSTDSPKKKRKRSKKGGKKVNKKTTKSALNSQDRSTDEASIQAQEPAFEAARPSDLSGEPNGTADILEPIIESSPSVAPTEIEEPVDLQIVLDLEKIEIDEADEDVQAPVSVELGKSMSHDDFSTIVPGQLIEPKECAWEMPEKKADELRISSHISGVAPTDESSDSDDDRGLNIPLPGDKTFKPTSNFIEDTSSLKKKKQRKRGKKGSKKVQKKAAAQTALHDGKKSNKAYLAAIAAAAVLVTGFWIALGMTSKR</sequence>
<evidence type="ECO:0000313" key="3">
    <source>
        <dbReference type="EMBL" id="KAF2825181.1"/>
    </source>
</evidence>
<name>A0A6A6ZVU8_9PLEO</name>
<evidence type="ECO:0000256" key="1">
    <source>
        <dbReference type="SAM" id="MobiDB-lite"/>
    </source>
</evidence>
<feature type="compositionally biased region" description="Basic residues" evidence="1">
    <location>
        <begin position="126"/>
        <end position="144"/>
    </location>
</feature>
<proteinExistence type="predicted"/>
<gene>
    <name evidence="3" type="ORF">CC86DRAFT_39815</name>
</gene>
<evidence type="ECO:0000313" key="4">
    <source>
        <dbReference type="Proteomes" id="UP000799424"/>
    </source>
</evidence>
<feature type="compositionally biased region" description="Basic and acidic residues" evidence="1">
    <location>
        <begin position="26"/>
        <end position="46"/>
    </location>
</feature>
<keyword evidence="2" id="KW-1133">Transmembrane helix</keyword>
<dbReference type="AlphaFoldDB" id="A0A6A6ZVU8"/>